<keyword evidence="3" id="KW-1185">Reference proteome</keyword>
<dbReference type="InterPro" id="IPR024775">
    <property type="entry name" value="DinB-like"/>
</dbReference>
<reference evidence="2" key="1">
    <citation type="submission" date="2015-06" db="EMBL/GenBank/DDBJ databases">
        <authorList>
            <person name="Liu B."/>
            <person name="Wang J."/>
            <person name="Zhu Y."/>
            <person name="Liu G."/>
            <person name="Chen Q."/>
            <person name="Zheng C."/>
            <person name="Che J."/>
            <person name="Ge C."/>
            <person name="Shi H."/>
            <person name="Pan Z."/>
            <person name="Liu X."/>
        </authorList>
    </citation>
    <scope>NUCLEOTIDE SEQUENCE [LARGE SCALE GENOMIC DNA]</scope>
    <source>
        <strain evidence="2">DSM 16346</strain>
    </source>
</reference>
<evidence type="ECO:0000313" key="3">
    <source>
        <dbReference type="Proteomes" id="UP000035996"/>
    </source>
</evidence>
<dbReference type="EMBL" id="LELK01000009">
    <property type="protein sequence ID" value="KMM36117.1"/>
    <property type="molecule type" value="Genomic_DNA"/>
</dbReference>
<dbReference type="Pfam" id="PF12867">
    <property type="entry name" value="DinB_2"/>
    <property type="match status" value="1"/>
</dbReference>
<proteinExistence type="predicted"/>
<accession>A0A0J6FP29</accession>
<feature type="domain" description="DinB-like" evidence="1">
    <location>
        <begin position="21"/>
        <end position="150"/>
    </location>
</feature>
<gene>
    <name evidence="2" type="ORF">AB986_18450</name>
</gene>
<organism evidence="2 3">
    <name type="scientific">Guptibacillus hwajinpoensis</name>
    <dbReference type="NCBI Taxonomy" id="208199"/>
    <lineage>
        <taxon>Bacteria</taxon>
        <taxon>Bacillati</taxon>
        <taxon>Bacillota</taxon>
        <taxon>Bacilli</taxon>
        <taxon>Bacillales</taxon>
        <taxon>Guptibacillaceae</taxon>
        <taxon>Guptibacillus</taxon>
    </lineage>
</organism>
<dbReference type="InterPro" id="IPR034660">
    <property type="entry name" value="DinB/YfiT-like"/>
</dbReference>
<sequence length="164" mass="18809">MTDERSVLNEYASLTDWLQEIAMKMSEEVFFSSIKPGKWSPAEIISHIRAWDDYLLQERISYLSSGASLTGLASTVEEVNRSAAAHAHSGFSKDEIINETVKERQKVVEHLKPLGRKQWTDTFYIDKFPLCLTSYIKGLIEHDEHHKLQIEVFMSEHGLLLSLN</sequence>
<protein>
    <recommendedName>
        <fullName evidence="1">DinB-like domain-containing protein</fullName>
    </recommendedName>
</protein>
<dbReference type="Gene3D" id="1.20.120.450">
    <property type="entry name" value="dinb family like domain"/>
    <property type="match status" value="1"/>
</dbReference>
<comment type="caution">
    <text evidence="2">The sequence shown here is derived from an EMBL/GenBank/DDBJ whole genome shotgun (WGS) entry which is preliminary data.</text>
</comment>
<dbReference type="OrthoDB" id="2964295at2"/>
<dbReference type="AlphaFoldDB" id="A0A0J6FP29"/>
<dbReference type="SUPFAM" id="SSF109854">
    <property type="entry name" value="DinB/YfiT-like putative metalloenzymes"/>
    <property type="match status" value="1"/>
</dbReference>
<dbReference type="Proteomes" id="UP000035996">
    <property type="component" value="Unassembled WGS sequence"/>
</dbReference>
<dbReference type="RefSeq" id="WP_048313094.1">
    <property type="nucleotide sequence ID" value="NZ_CP119526.1"/>
</dbReference>
<dbReference type="STRING" id="157733.AB986_18450"/>
<evidence type="ECO:0000313" key="2">
    <source>
        <dbReference type="EMBL" id="KMM36117.1"/>
    </source>
</evidence>
<name>A0A0J6FP29_9BACL</name>
<evidence type="ECO:0000259" key="1">
    <source>
        <dbReference type="Pfam" id="PF12867"/>
    </source>
</evidence>